<reference evidence="12" key="1">
    <citation type="submission" date="2020-06" db="EMBL/GenBank/DDBJ databases">
        <authorList>
            <person name="Li T."/>
            <person name="Hu X."/>
            <person name="Zhang T."/>
            <person name="Song X."/>
            <person name="Zhang H."/>
            <person name="Dai N."/>
            <person name="Sheng W."/>
            <person name="Hou X."/>
            <person name="Wei L."/>
        </authorList>
    </citation>
    <scope>NUCLEOTIDE SEQUENCE</scope>
    <source>
        <strain evidence="12">KEN8</strain>
        <tissue evidence="12">Leaf</tissue>
    </source>
</reference>
<evidence type="ECO:0000256" key="11">
    <source>
        <dbReference type="SAM" id="Phobius"/>
    </source>
</evidence>
<evidence type="ECO:0000256" key="8">
    <source>
        <dbReference type="ARBA" id="ARBA00022946"/>
    </source>
</evidence>
<feature type="transmembrane region" description="Helical" evidence="11">
    <location>
        <begin position="153"/>
        <end position="170"/>
    </location>
</feature>
<dbReference type="EMBL" id="JACGWM010000013">
    <property type="protein sequence ID" value="KAL0331852.1"/>
    <property type="molecule type" value="Genomic_DNA"/>
</dbReference>
<dbReference type="AlphaFoldDB" id="A0AAW2MKR0"/>
<dbReference type="InterPro" id="IPR039606">
    <property type="entry name" value="Phytol/farnesol_kinase"/>
</dbReference>
<evidence type="ECO:0000256" key="10">
    <source>
        <dbReference type="ARBA" id="ARBA00023136"/>
    </source>
</evidence>
<evidence type="ECO:0000256" key="1">
    <source>
        <dbReference type="ARBA" id="ARBA00004508"/>
    </source>
</evidence>
<evidence type="ECO:0000256" key="9">
    <source>
        <dbReference type="ARBA" id="ARBA00022989"/>
    </source>
</evidence>
<comment type="subcellular location">
    <subcellularLocation>
        <location evidence="1">Plastid</location>
        <location evidence="1">Chloroplast membrane</location>
        <topology evidence="1">Multi-pass membrane protein</topology>
    </subcellularLocation>
</comment>
<evidence type="ECO:0000256" key="3">
    <source>
        <dbReference type="ARBA" id="ARBA00022528"/>
    </source>
</evidence>
<accession>A0AAW2MKR0</accession>
<dbReference type="PANTHER" id="PTHR32523">
    <property type="entry name" value="PHYTOL KINASE 1, CHLOROPLASTIC"/>
    <property type="match status" value="1"/>
</dbReference>
<keyword evidence="7 12" id="KW-0418">Kinase</keyword>
<name>A0AAW2MKR0_9LAMI</name>
<evidence type="ECO:0000313" key="12">
    <source>
        <dbReference type="EMBL" id="KAL0331852.1"/>
    </source>
</evidence>
<dbReference type="GO" id="GO:0016301">
    <property type="term" value="F:kinase activity"/>
    <property type="evidence" value="ECO:0007669"/>
    <property type="project" value="UniProtKB-KW"/>
</dbReference>
<keyword evidence="8" id="KW-0809">Transit peptide</keyword>
<keyword evidence="3" id="KW-0150">Chloroplast</keyword>
<gene>
    <name evidence="12" type="ORF">Scaly_2086700</name>
</gene>
<keyword evidence="9 11" id="KW-1133">Transmembrane helix</keyword>
<keyword evidence="10 11" id="KW-0472">Membrane</keyword>
<comment type="caution">
    <text evidence="12">The sequence shown here is derived from an EMBL/GenBank/DDBJ whole genome shotgun (WGS) entry which is preliminary data.</text>
</comment>
<comment type="similarity">
    <text evidence="2">Belongs to the polyprenol kinase family.</text>
</comment>
<feature type="transmembrane region" description="Helical" evidence="11">
    <location>
        <begin position="120"/>
        <end position="141"/>
    </location>
</feature>
<keyword evidence="6 11" id="KW-0812">Transmembrane</keyword>
<evidence type="ECO:0000256" key="7">
    <source>
        <dbReference type="ARBA" id="ARBA00022777"/>
    </source>
</evidence>
<sequence length="205" mass="22909">MGERWMNDLFAAAFSFAVCQLVMAFFKLTYDVGLIHIHLLRKLIHISLGLIVMLCWPMFRDLVLACLAYALTIAFVTVFYWRTPLAIAAICSLCAGDGMADIAGRGFGGYKLPYNKSKTYAGTIAMAIAAFLASLLYMYYFSWLEYIEASPNMVLGFFLVSVASALVESYPSPLYLMTISPCLSPPCCSPLFFFDFPFSRYHSTT</sequence>
<dbReference type="GO" id="GO:0031969">
    <property type="term" value="C:chloroplast membrane"/>
    <property type="evidence" value="ECO:0007669"/>
    <property type="project" value="UniProtKB-SubCell"/>
</dbReference>
<reference evidence="12" key="2">
    <citation type="journal article" date="2024" name="Plant">
        <title>Genomic evolution and insights into agronomic trait innovations of Sesamum species.</title>
        <authorList>
            <person name="Miao H."/>
            <person name="Wang L."/>
            <person name="Qu L."/>
            <person name="Liu H."/>
            <person name="Sun Y."/>
            <person name="Le M."/>
            <person name="Wang Q."/>
            <person name="Wei S."/>
            <person name="Zheng Y."/>
            <person name="Lin W."/>
            <person name="Duan Y."/>
            <person name="Cao H."/>
            <person name="Xiong S."/>
            <person name="Wang X."/>
            <person name="Wei L."/>
            <person name="Li C."/>
            <person name="Ma Q."/>
            <person name="Ju M."/>
            <person name="Zhao R."/>
            <person name="Li G."/>
            <person name="Mu C."/>
            <person name="Tian Q."/>
            <person name="Mei H."/>
            <person name="Zhang T."/>
            <person name="Gao T."/>
            <person name="Zhang H."/>
        </authorList>
    </citation>
    <scope>NUCLEOTIDE SEQUENCE</scope>
    <source>
        <strain evidence="12">KEN8</strain>
    </source>
</reference>
<keyword evidence="5" id="KW-0808">Transferase</keyword>
<dbReference type="PANTHER" id="PTHR32523:SF7">
    <property type="entry name" value="FARNESOL KINASE, CHLOROPLASTIC"/>
    <property type="match status" value="1"/>
</dbReference>
<organism evidence="12">
    <name type="scientific">Sesamum calycinum</name>
    <dbReference type="NCBI Taxonomy" id="2727403"/>
    <lineage>
        <taxon>Eukaryota</taxon>
        <taxon>Viridiplantae</taxon>
        <taxon>Streptophyta</taxon>
        <taxon>Embryophyta</taxon>
        <taxon>Tracheophyta</taxon>
        <taxon>Spermatophyta</taxon>
        <taxon>Magnoliopsida</taxon>
        <taxon>eudicotyledons</taxon>
        <taxon>Gunneridae</taxon>
        <taxon>Pentapetalae</taxon>
        <taxon>asterids</taxon>
        <taxon>lamiids</taxon>
        <taxon>Lamiales</taxon>
        <taxon>Pedaliaceae</taxon>
        <taxon>Sesamum</taxon>
    </lineage>
</organism>
<keyword evidence="4" id="KW-0934">Plastid</keyword>
<proteinExistence type="inferred from homology"/>
<evidence type="ECO:0000256" key="5">
    <source>
        <dbReference type="ARBA" id="ARBA00022679"/>
    </source>
</evidence>
<evidence type="ECO:0000256" key="2">
    <source>
        <dbReference type="ARBA" id="ARBA00010794"/>
    </source>
</evidence>
<feature type="transmembrane region" description="Helical" evidence="11">
    <location>
        <begin position="87"/>
        <end position="108"/>
    </location>
</feature>
<protein>
    <submittedName>
        <fullName evidence="12">Phytol kinase, chloroplastic</fullName>
    </submittedName>
</protein>
<evidence type="ECO:0000256" key="4">
    <source>
        <dbReference type="ARBA" id="ARBA00022640"/>
    </source>
</evidence>
<evidence type="ECO:0000256" key="6">
    <source>
        <dbReference type="ARBA" id="ARBA00022692"/>
    </source>
</evidence>